<name>A0ACC0BNF3_CATRO</name>
<gene>
    <name evidence="1" type="ORF">M9H77_14574</name>
</gene>
<sequence>MRNNGRNSQPTRLKKINRENVVKQNKNKYISLTITKLPLFFLLSRQFKPNGKTESTINRQKNGKENDDKITLTCRCGVGTASAETERRRAVARNNEPHRGTSGKNNDTINWRTDSLSQAPQKHKLSPVSLSLSLYNLSVSPQTENINHKKPAIDLTETAAQKPKGQRRAAVIASRGQEEEEEETELQF</sequence>
<comment type="caution">
    <text evidence="1">The sequence shown here is derived from an EMBL/GenBank/DDBJ whole genome shotgun (WGS) entry which is preliminary data.</text>
</comment>
<dbReference type="EMBL" id="CM044703">
    <property type="protein sequence ID" value="KAI5674210.1"/>
    <property type="molecule type" value="Genomic_DNA"/>
</dbReference>
<proteinExistence type="predicted"/>
<keyword evidence="2" id="KW-1185">Reference proteome</keyword>
<organism evidence="1 2">
    <name type="scientific">Catharanthus roseus</name>
    <name type="common">Madagascar periwinkle</name>
    <name type="synonym">Vinca rosea</name>
    <dbReference type="NCBI Taxonomy" id="4058"/>
    <lineage>
        <taxon>Eukaryota</taxon>
        <taxon>Viridiplantae</taxon>
        <taxon>Streptophyta</taxon>
        <taxon>Embryophyta</taxon>
        <taxon>Tracheophyta</taxon>
        <taxon>Spermatophyta</taxon>
        <taxon>Magnoliopsida</taxon>
        <taxon>eudicotyledons</taxon>
        <taxon>Gunneridae</taxon>
        <taxon>Pentapetalae</taxon>
        <taxon>asterids</taxon>
        <taxon>lamiids</taxon>
        <taxon>Gentianales</taxon>
        <taxon>Apocynaceae</taxon>
        <taxon>Rauvolfioideae</taxon>
        <taxon>Vinceae</taxon>
        <taxon>Catharanthinae</taxon>
        <taxon>Catharanthus</taxon>
    </lineage>
</organism>
<accession>A0ACC0BNF3</accession>
<protein>
    <submittedName>
        <fullName evidence="1">Uncharacterized protein</fullName>
    </submittedName>
</protein>
<dbReference type="Proteomes" id="UP001060085">
    <property type="component" value="Linkage Group LG03"/>
</dbReference>
<reference evidence="2" key="1">
    <citation type="journal article" date="2023" name="Nat. Plants">
        <title>Single-cell RNA sequencing provides a high-resolution roadmap for understanding the multicellular compartmentation of specialized metabolism.</title>
        <authorList>
            <person name="Sun S."/>
            <person name="Shen X."/>
            <person name="Li Y."/>
            <person name="Li Y."/>
            <person name="Wang S."/>
            <person name="Li R."/>
            <person name="Zhang H."/>
            <person name="Shen G."/>
            <person name="Guo B."/>
            <person name="Wei J."/>
            <person name="Xu J."/>
            <person name="St-Pierre B."/>
            <person name="Chen S."/>
            <person name="Sun C."/>
        </authorList>
    </citation>
    <scope>NUCLEOTIDE SEQUENCE [LARGE SCALE GENOMIC DNA]</scope>
</reference>
<evidence type="ECO:0000313" key="2">
    <source>
        <dbReference type="Proteomes" id="UP001060085"/>
    </source>
</evidence>
<evidence type="ECO:0000313" key="1">
    <source>
        <dbReference type="EMBL" id="KAI5674210.1"/>
    </source>
</evidence>